<comment type="caution">
    <text evidence="2">The sequence shown here is derived from an EMBL/GenBank/DDBJ whole genome shotgun (WGS) entry which is preliminary data.</text>
</comment>
<accession>A0A432WNW2</accession>
<evidence type="ECO:0000256" key="1">
    <source>
        <dbReference type="SAM" id="Phobius"/>
    </source>
</evidence>
<dbReference type="AlphaFoldDB" id="A0A432WNW2"/>
<evidence type="ECO:0000313" key="2">
    <source>
        <dbReference type="EMBL" id="RUO35492.1"/>
    </source>
</evidence>
<gene>
    <name evidence="2" type="ORF">CWE13_11215</name>
</gene>
<keyword evidence="3" id="KW-1185">Reference proteome</keyword>
<proteinExistence type="predicted"/>
<feature type="transmembrane region" description="Helical" evidence="1">
    <location>
        <begin position="72"/>
        <end position="96"/>
    </location>
</feature>
<reference evidence="3" key="1">
    <citation type="journal article" date="2018" name="Front. Microbiol.">
        <title>Genome-Based Analysis Reveals the Taxonomy and Diversity of the Family Idiomarinaceae.</title>
        <authorList>
            <person name="Liu Y."/>
            <person name="Lai Q."/>
            <person name="Shao Z."/>
        </authorList>
    </citation>
    <scope>NUCLEOTIDE SEQUENCE [LARGE SCALE GENOMIC DNA]</scope>
    <source>
        <strain evidence="3">AIS</strain>
    </source>
</reference>
<name>A0A432WNW2_9GAMM</name>
<organism evidence="2 3">
    <name type="scientific">Aliidiomarina shirensis</name>
    <dbReference type="NCBI Taxonomy" id="1048642"/>
    <lineage>
        <taxon>Bacteria</taxon>
        <taxon>Pseudomonadati</taxon>
        <taxon>Pseudomonadota</taxon>
        <taxon>Gammaproteobacteria</taxon>
        <taxon>Alteromonadales</taxon>
        <taxon>Idiomarinaceae</taxon>
        <taxon>Aliidiomarina</taxon>
    </lineage>
</organism>
<keyword evidence="1" id="KW-0472">Membrane</keyword>
<dbReference type="EMBL" id="PIPP01000006">
    <property type="protein sequence ID" value="RUO35492.1"/>
    <property type="molecule type" value="Genomic_DNA"/>
</dbReference>
<keyword evidence="1" id="KW-0812">Transmembrane</keyword>
<protein>
    <submittedName>
        <fullName evidence="2">Uncharacterized protein</fullName>
    </submittedName>
</protein>
<dbReference type="Proteomes" id="UP000286934">
    <property type="component" value="Unassembled WGS sequence"/>
</dbReference>
<evidence type="ECO:0000313" key="3">
    <source>
        <dbReference type="Proteomes" id="UP000286934"/>
    </source>
</evidence>
<keyword evidence="1" id="KW-1133">Transmembrane helix</keyword>
<sequence length="97" mass="10982">MNRIIFFVVSLVTFISVGYLSLIFFDMSGVIFKKWGHWDLVSLKISTICMVIALIVGSLFASAFIKINLRKLIFRINVVLLLIWIAFLSLGGVGIIW</sequence>
<feature type="transmembrane region" description="Helical" evidence="1">
    <location>
        <begin position="5"/>
        <end position="25"/>
    </location>
</feature>
<feature type="transmembrane region" description="Helical" evidence="1">
    <location>
        <begin position="45"/>
        <end position="65"/>
    </location>
</feature>